<evidence type="ECO:0000259" key="2">
    <source>
        <dbReference type="Pfam" id="PF09588"/>
    </source>
</evidence>
<reference evidence="4 5" key="1">
    <citation type="journal article" date="2023" name="Insect Mol. Biol.">
        <title>Genome sequencing provides insights into the evolution of gene families encoding plant cell wall-degrading enzymes in longhorned beetles.</title>
        <authorList>
            <person name="Shin N.R."/>
            <person name="Okamura Y."/>
            <person name="Kirsch R."/>
            <person name="Pauchet Y."/>
        </authorList>
    </citation>
    <scope>NUCLEOTIDE SEQUENCE [LARGE SCALE GENOMIC DNA]</scope>
    <source>
        <strain evidence="4">EAD_L_NR</strain>
    </source>
</reference>
<dbReference type="PANTHER" id="PTHR46609:SF8">
    <property type="entry name" value="YQAJ VIRAL RECOMBINASE DOMAIN-CONTAINING PROTEIN"/>
    <property type="match status" value="1"/>
</dbReference>
<dbReference type="Pfam" id="PF20700">
    <property type="entry name" value="Mutator"/>
    <property type="match status" value="1"/>
</dbReference>
<comment type="caution">
    <text evidence="4">The sequence shown here is derived from an EMBL/GenBank/DDBJ whole genome shotgun (WGS) entry which is preliminary data.</text>
</comment>
<dbReference type="Gene3D" id="3.90.320.10">
    <property type="match status" value="1"/>
</dbReference>
<dbReference type="CDD" id="cd22343">
    <property type="entry name" value="PDDEXK_lambda_exonuclease-like"/>
    <property type="match status" value="1"/>
</dbReference>
<gene>
    <name evidence="4" type="ORF">NQ315_008765</name>
</gene>
<protein>
    <recommendedName>
        <fullName evidence="6">YqaJ viral recombinase domain-containing protein</fullName>
    </recommendedName>
</protein>
<dbReference type="SUPFAM" id="SSF52980">
    <property type="entry name" value="Restriction endonuclease-like"/>
    <property type="match status" value="1"/>
</dbReference>
<dbReference type="InterPro" id="IPR019080">
    <property type="entry name" value="YqaJ_viral_recombinase"/>
</dbReference>
<evidence type="ECO:0008006" key="6">
    <source>
        <dbReference type="Google" id="ProtNLM"/>
    </source>
</evidence>
<sequence length="920" mass="105939">MERGGEKSNGKTNKRGTKSRTFLSIKDRKKRISNIAKYWKKQQLAEVKQNLKVAQDTSLKKNLSMNTDDVTDINNPLEVIVDSLPTKGSDTTDVNKLLETTINYVPIDDTITNDATDIKKVSETTVSYVLLADDTGDATIVNKLPVPETTVKNSYNSTDEATQVLNKNTRKLNRYTNNIEENRIMNVNYFINQLKVISNHNDGNFGCTLNNINIVKEIRNGLLSQYVVICDMCNYRTVIHNLDHTNNNDMDINTLAVNGITSIGSGYYHLQEFLLNLNVPCFDKNKFKTIQDTLMEDIEKCAYFLMKQAAEEEKKIAVEQGNVGVDVTPEIMVICDGTWSKRSYRCNYNAPSGAAAIIGKNTNKVLYLGVKNKCCMMCEKGSNPEDHRCFKNWTGPSTGMEAAILVESFRTSEEEMGLRYTRFSRPYMKPVEKIECRNHLLRNVCNKLKDLCSKSANGPVSLRRKVKSKILKMRCSVVKAIKFRKEEAGEHYEKAKKLKIDLENIASHTFGEHGMCKKINYFCEKDKPDDINIVPELIQCGLYEKIKKVFSSLAINSNSLIYDMTSNTVEQFNSIICKFVGGKRINYSKGRQYQGRCFSAVVKHNSGKSCFYNMSKFYSGVSPSSRAIKKFEQERKRRNKNIKRAKRRINFNNNSSDKMYPDMNKEDFENAKIVFLESLIKTEQQINEIEERTRDQADNLEWKEIRRNLLTASNFGVICRRKPTTRCGPLVKSLLSETSIFAPALEWGRENEEKVRKKVETMQHIEIKKCGLFIDKIHPFLGASPDGLIGDQGLVEIKCPYSARNMTILEGIEKKKITIWKTENKWLELNKKHKWYYQIQGQLHITRRMYCLLAVYTEKDMRLETIFRDAIFWEENMFPQLEMFFMHCLLPEIVDSRLARNMEIREPSHILEAIENKSKA</sequence>
<dbReference type="EMBL" id="JANEYG010000095">
    <property type="protein sequence ID" value="KAJ8913373.1"/>
    <property type="molecule type" value="Genomic_DNA"/>
</dbReference>
<dbReference type="InterPro" id="IPR011335">
    <property type="entry name" value="Restrct_endonuc-II-like"/>
</dbReference>
<feature type="region of interest" description="Disordered" evidence="1">
    <location>
        <begin position="1"/>
        <end position="20"/>
    </location>
</feature>
<accession>A0AAV8VGP8</accession>
<dbReference type="PANTHER" id="PTHR46609">
    <property type="entry name" value="EXONUCLEASE, PHAGE-TYPE/RECB, C-TERMINAL DOMAIN-CONTAINING PROTEIN"/>
    <property type="match status" value="1"/>
</dbReference>
<evidence type="ECO:0000259" key="3">
    <source>
        <dbReference type="Pfam" id="PF20700"/>
    </source>
</evidence>
<dbReference type="InterPro" id="IPR049012">
    <property type="entry name" value="Mutator_transp_dom"/>
</dbReference>
<evidence type="ECO:0000256" key="1">
    <source>
        <dbReference type="SAM" id="MobiDB-lite"/>
    </source>
</evidence>
<dbReference type="Proteomes" id="UP001159042">
    <property type="component" value="Unassembled WGS sequence"/>
</dbReference>
<evidence type="ECO:0000313" key="4">
    <source>
        <dbReference type="EMBL" id="KAJ8913373.1"/>
    </source>
</evidence>
<dbReference type="InterPro" id="IPR051703">
    <property type="entry name" value="NF-kappa-B_Signaling_Reg"/>
</dbReference>
<feature type="domain" description="YqaJ viral recombinase" evidence="2">
    <location>
        <begin position="701"/>
        <end position="847"/>
    </location>
</feature>
<dbReference type="Pfam" id="PF09588">
    <property type="entry name" value="YqaJ"/>
    <property type="match status" value="1"/>
</dbReference>
<keyword evidence="5" id="KW-1185">Reference proteome</keyword>
<organism evidence="4 5">
    <name type="scientific">Exocentrus adspersus</name>
    <dbReference type="NCBI Taxonomy" id="1586481"/>
    <lineage>
        <taxon>Eukaryota</taxon>
        <taxon>Metazoa</taxon>
        <taxon>Ecdysozoa</taxon>
        <taxon>Arthropoda</taxon>
        <taxon>Hexapoda</taxon>
        <taxon>Insecta</taxon>
        <taxon>Pterygota</taxon>
        <taxon>Neoptera</taxon>
        <taxon>Endopterygota</taxon>
        <taxon>Coleoptera</taxon>
        <taxon>Polyphaga</taxon>
        <taxon>Cucujiformia</taxon>
        <taxon>Chrysomeloidea</taxon>
        <taxon>Cerambycidae</taxon>
        <taxon>Lamiinae</taxon>
        <taxon>Acanthocinini</taxon>
        <taxon>Exocentrus</taxon>
    </lineage>
</organism>
<dbReference type="AlphaFoldDB" id="A0AAV8VGP8"/>
<feature type="domain" description="Mutator-like transposase" evidence="3">
    <location>
        <begin position="182"/>
        <end position="523"/>
    </location>
</feature>
<name>A0AAV8VGP8_9CUCU</name>
<proteinExistence type="predicted"/>
<dbReference type="InterPro" id="IPR011604">
    <property type="entry name" value="PDDEXK-like_dom_sf"/>
</dbReference>
<evidence type="ECO:0000313" key="5">
    <source>
        <dbReference type="Proteomes" id="UP001159042"/>
    </source>
</evidence>
<dbReference type="GO" id="GO:0006281">
    <property type="term" value="P:DNA repair"/>
    <property type="evidence" value="ECO:0007669"/>
    <property type="project" value="UniProtKB-ARBA"/>
</dbReference>